<dbReference type="GO" id="GO:0016301">
    <property type="term" value="F:kinase activity"/>
    <property type="evidence" value="ECO:0007669"/>
    <property type="project" value="UniProtKB-KW"/>
</dbReference>
<dbReference type="OrthoDB" id="359078at2"/>
<dbReference type="SUPFAM" id="SSF52540">
    <property type="entry name" value="P-loop containing nucleoside triphosphate hydrolases"/>
    <property type="match status" value="1"/>
</dbReference>
<protein>
    <submittedName>
        <fullName evidence="1">Nucleoside kinase</fullName>
    </submittedName>
</protein>
<dbReference type="InterPro" id="IPR027417">
    <property type="entry name" value="P-loop_NTPase"/>
</dbReference>
<dbReference type="Pfam" id="PF13238">
    <property type="entry name" value="AAA_18"/>
    <property type="match status" value="1"/>
</dbReference>
<name>A0A2N5H8R7_9BACI</name>
<keyword evidence="1" id="KW-0808">Transferase</keyword>
<dbReference type="Gene3D" id="3.40.50.300">
    <property type="entry name" value="P-loop containing nucleotide triphosphate hydrolases"/>
    <property type="match status" value="1"/>
</dbReference>
<keyword evidence="2" id="KW-1185">Reference proteome</keyword>
<accession>A0A2N5H8R7</accession>
<gene>
    <name evidence="1" type="ORF">CVD27_22615</name>
</gene>
<comment type="caution">
    <text evidence="1">The sequence shown here is derived from an EMBL/GenBank/DDBJ whole genome shotgun (WGS) entry which is preliminary data.</text>
</comment>
<keyword evidence="1" id="KW-0418">Kinase</keyword>
<reference evidence="1 2" key="1">
    <citation type="submission" date="2017-11" db="EMBL/GenBank/DDBJ databases">
        <title>Comparitive Functional Genomics of Dry Heat Resistant strains isolated from the Viking Spacecraft.</title>
        <authorList>
            <person name="Seuylemezian A."/>
            <person name="Cooper K."/>
            <person name="Vaishampayan P."/>
        </authorList>
    </citation>
    <scope>NUCLEOTIDE SEQUENCE [LARGE SCALE GENOMIC DNA]</scope>
    <source>
        <strain evidence="1 2">V32-6</strain>
    </source>
</reference>
<evidence type="ECO:0000313" key="2">
    <source>
        <dbReference type="Proteomes" id="UP000234950"/>
    </source>
</evidence>
<dbReference type="RefSeq" id="WP_101650639.1">
    <property type="nucleotide sequence ID" value="NZ_PGVE01000086.1"/>
</dbReference>
<proteinExistence type="predicted"/>
<dbReference type="Proteomes" id="UP000234950">
    <property type="component" value="Unassembled WGS sequence"/>
</dbReference>
<dbReference type="AlphaFoldDB" id="A0A2N5H8R7"/>
<organism evidence="1 2">
    <name type="scientific">Neobacillus cucumis</name>
    <dbReference type="NCBI Taxonomy" id="1740721"/>
    <lineage>
        <taxon>Bacteria</taxon>
        <taxon>Bacillati</taxon>
        <taxon>Bacillota</taxon>
        <taxon>Bacilli</taxon>
        <taxon>Bacillales</taxon>
        <taxon>Bacillaceae</taxon>
        <taxon>Neobacillus</taxon>
    </lineage>
</organism>
<sequence>MLENNKLPLFIITGASGTGKSTVVPYLREMLDHFDVFDIDVISEDVGDWQKLKNVWLKVASNIAKSHRMTVLCGTIMPWDVEKCDTYQDFSHIYYLNLHCDDATREIRLSKRGWSQELIEEHKIFAKWLLENAEKAYSPPMPIVESNSNVHEVALNIKNWVLNVLDN</sequence>
<evidence type="ECO:0000313" key="1">
    <source>
        <dbReference type="EMBL" id="PLS01913.1"/>
    </source>
</evidence>
<dbReference type="EMBL" id="PGVE01000086">
    <property type="protein sequence ID" value="PLS01913.1"/>
    <property type="molecule type" value="Genomic_DNA"/>
</dbReference>